<dbReference type="Pfam" id="PF25954">
    <property type="entry name" value="Beta-barrel_RND_2"/>
    <property type="match status" value="1"/>
</dbReference>
<dbReference type="InterPro" id="IPR058625">
    <property type="entry name" value="MdtA-like_BSH"/>
</dbReference>
<dbReference type="Gene3D" id="2.40.30.170">
    <property type="match status" value="1"/>
</dbReference>
<dbReference type="Proteomes" id="UP000282106">
    <property type="component" value="Unassembled WGS sequence"/>
</dbReference>
<dbReference type="PANTHER" id="PTHR30469:SF15">
    <property type="entry name" value="HLYD FAMILY OF SECRETION PROTEINS"/>
    <property type="match status" value="1"/>
</dbReference>
<feature type="domain" description="Multidrug resistance protein MdtA-like barrel-sandwich hybrid" evidence="3">
    <location>
        <begin position="91"/>
        <end position="225"/>
    </location>
</feature>
<dbReference type="InterPro" id="IPR058637">
    <property type="entry name" value="YknX-like_C"/>
</dbReference>
<feature type="domain" description="CusB-like beta-barrel" evidence="4">
    <location>
        <begin position="238"/>
        <end position="309"/>
    </location>
</feature>
<dbReference type="Gene3D" id="1.10.287.470">
    <property type="entry name" value="Helix hairpin bin"/>
    <property type="match status" value="1"/>
</dbReference>
<dbReference type="Gene3D" id="2.40.50.100">
    <property type="match status" value="1"/>
</dbReference>
<organism evidence="6 7">
    <name type="scientific">Stagnimonas aquatica</name>
    <dbReference type="NCBI Taxonomy" id="2689987"/>
    <lineage>
        <taxon>Bacteria</taxon>
        <taxon>Pseudomonadati</taxon>
        <taxon>Pseudomonadota</taxon>
        <taxon>Gammaproteobacteria</taxon>
        <taxon>Nevskiales</taxon>
        <taxon>Nevskiaceae</taxon>
        <taxon>Stagnimonas</taxon>
    </lineage>
</organism>
<dbReference type="Gene3D" id="2.40.420.20">
    <property type="match status" value="1"/>
</dbReference>
<evidence type="ECO:0000259" key="4">
    <source>
        <dbReference type="Pfam" id="PF25954"/>
    </source>
</evidence>
<dbReference type="GO" id="GO:1990281">
    <property type="term" value="C:efflux pump complex"/>
    <property type="evidence" value="ECO:0007669"/>
    <property type="project" value="TreeGrafter"/>
</dbReference>
<dbReference type="InterPro" id="IPR058624">
    <property type="entry name" value="MdtA-like_HH"/>
</dbReference>
<gene>
    <name evidence="6" type="ORF">ED208_08980</name>
</gene>
<name>A0A3N0VED7_9GAMM</name>
<dbReference type="InParanoid" id="A0A3N0VED7"/>
<evidence type="ECO:0000259" key="3">
    <source>
        <dbReference type="Pfam" id="PF25917"/>
    </source>
</evidence>
<dbReference type="FunFam" id="2.40.30.170:FF:000010">
    <property type="entry name" value="Efflux RND transporter periplasmic adaptor subunit"/>
    <property type="match status" value="1"/>
</dbReference>
<reference evidence="6 7" key="1">
    <citation type="submission" date="2018-10" db="EMBL/GenBank/DDBJ databases">
        <authorList>
            <person name="Chen W.-M."/>
        </authorList>
    </citation>
    <scope>NUCLEOTIDE SEQUENCE [LARGE SCALE GENOMIC DNA]</scope>
    <source>
        <strain evidence="6 7">THS-13</strain>
    </source>
</reference>
<accession>A0A3N0VED7</accession>
<dbReference type="Pfam" id="PF25876">
    <property type="entry name" value="HH_MFP_RND"/>
    <property type="match status" value="1"/>
</dbReference>
<dbReference type="InterPro" id="IPR058792">
    <property type="entry name" value="Beta-barrel_RND_2"/>
</dbReference>
<dbReference type="AlphaFoldDB" id="A0A3N0VED7"/>
<dbReference type="GO" id="GO:0015562">
    <property type="term" value="F:efflux transmembrane transporter activity"/>
    <property type="evidence" value="ECO:0007669"/>
    <property type="project" value="TreeGrafter"/>
</dbReference>
<keyword evidence="7" id="KW-1185">Reference proteome</keyword>
<dbReference type="InterPro" id="IPR006143">
    <property type="entry name" value="RND_pump_MFP"/>
</dbReference>
<dbReference type="Pfam" id="PF25989">
    <property type="entry name" value="YknX_C"/>
    <property type="match status" value="1"/>
</dbReference>
<proteinExistence type="inferred from homology"/>
<dbReference type="SUPFAM" id="SSF111369">
    <property type="entry name" value="HlyD-like secretion proteins"/>
    <property type="match status" value="1"/>
</dbReference>
<dbReference type="PANTHER" id="PTHR30469">
    <property type="entry name" value="MULTIDRUG RESISTANCE PROTEIN MDTA"/>
    <property type="match status" value="1"/>
</dbReference>
<dbReference type="EMBL" id="RJVO01000003">
    <property type="protein sequence ID" value="ROH91086.1"/>
    <property type="molecule type" value="Genomic_DNA"/>
</dbReference>
<evidence type="ECO:0000256" key="1">
    <source>
        <dbReference type="ARBA" id="ARBA00009477"/>
    </source>
</evidence>
<protein>
    <submittedName>
        <fullName evidence="6">Efflux RND transporter periplasmic adaptor subunit</fullName>
    </submittedName>
</protein>
<evidence type="ECO:0000259" key="5">
    <source>
        <dbReference type="Pfam" id="PF25989"/>
    </source>
</evidence>
<dbReference type="NCBIfam" id="TIGR01730">
    <property type="entry name" value="RND_mfp"/>
    <property type="match status" value="1"/>
</dbReference>
<feature type="domain" description="Multidrug resistance protein MdtA-like alpha-helical hairpin" evidence="2">
    <location>
        <begin position="132"/>
        <end position="197"/>
    </location>
</feature>
<comment type="similarity">
    <text evidence="1">Belongs to the membrane fusion protein (MFP) (TC 8.A.1) family.</text>
</comment>
<evidence type="ECO:0000259" key="2">
    <source>
        <dbReference type="Pfam" id="PF25876"/>
    </source>
</evidence>
<feature type="domain" description="YknX-like C-terminal permuted SH3-like" evidence="5">
    <location>
        <begin position="319"/>
        <end position="385"/>
    </location>
</feature>
<dbReference type="RefSeq" id="WP_123211541.1">
    <property type="nucleotide sequence ID" value="NZ_RJVO01000003.1"/>
</dbReference>
<dbReference type="Pfam" id="PF25917">
    <property type="entry name" value="BSH_RND"/>
    <property type="match status" value="1"/>
</dbReference>
<sequence>MTPDFSQRPRRASPIKWILLILLIAAAAWFFLLRSGAGAGKPTAAPADAAAEGEKKPTGPLELAAGDVASVSTASLVRRLPLSGSLTPLSQTTIKAKVGGELLEVRVREGQAVNKGEVLARIDTRNQQAQVASQRAGLEKAKADLALAKLNLENNQRLLQKNFIAQNVLDTSQSTYESAVANVKLAEAQLQLAEIGLHDAVVRAPFAGIISRRLAEPGEKVSSDSPLLGLVDLTQLELQASAPASEIPSVKPGQKAQVRVDGYGDQRFEATVARINPATEQGSRSILIYLSLDNSAGLLRGGMFAQGELVIGQSGEGPVVPVAAIRSEAGLKYVMAVVDGKLQQKSVKLGLSTEDNALVEVLEGLKPGDVVVVGRLDSLKSGTAVVLKSAAAPAAAGNGG</sequence>
<comment type="caution">
    <text evidence="6">The sequence shown here is derived from an EMBL/GenBank/DDBJ whole genome shotgun (WGS) entry which is preliminary data.</text>
</comment>
<evidence type="ECO:0000313" key="6">
    <source>
        <dbReference type="EMBL" id="ROH91086.1"/>
    </source>
</evidence>
<evidence type="ECO:0000313" key="7">
    <source>
        <dbReference type="Proteomes" id="UP000282106"/>
    </source>
</evidence>